<dbReference type="InterPro" id="IPR050962">
    <property type="entry name" value="Phosphate-bind_PstS"/>
</dbReference>
<feature type="chain" id="PRO_5007798087" description="Phosphate-binding protein PstS" evidence="8">
    <location>
        <begin position="24"/>
        <end position="346"/>
    </location>
</feature>
<dbReference type="PANTHER" id="PTHR42996">
    <property type="entry name" value="PHOSPHATE-BINDING PROTEIN PSTS"/>
    <property type="match status" value="1"/>
</dbReference>
<dbReference type="CDD" id="cd13565">
    <property type="entry name" value="PBP2_PstS"/>
    <property type="match status" value="1"/>
</dbReference>
<dbReference type="GO" id="GO:0035435">
    <property type="term" value="P:phosphate ion transmembrane transport"/>
    <property type="evidence" value="ECO:0007669"/>
    <property type="project" value="InterPro"/>
</dbReference>
<protein>
    <recommendedName>
        <fullName evidence="4 7">Phosphate-binding protein PstS</fullName>
    </recommendedName>
</protein>
<keyword evidence="8" id="KW-0732">Signal</keyword>
<comment type="function">
    <text evidence="1 7">Part of the ABC transporter complex PstSACB involved in phosphate import.</text>
</comment>
<dbReference type="EMBL" id="CP014646">
    <property type="protein sequence ID" value="AMO38948.1"/>
    <property type="molecule type" value="Genomic_DNA"/>
</dbReference>
<dbReference type="NCBIfam" id="NF008171">
    <property type="entry name" value="PRK10918.1"/>
    <property type="match status" value="1"/>
</dbReference>
<comment type="subunit">
    <text evidence="3 7">The complex is composed of two ATP-binding proteins (PstB), two transmembrane proteins (PstC and PstA) and a solute-binding protein (PstS).</text>
</comment>
<name>A0A127KAF2_9RHOO</name>
<keyword evidence="5 7" id="KW-0813">Transport</keyword>
<dbReference type="KEGG" id="thu:AC731_002060"/>
<dbReference type="InterPro" id="IPR005673">
    <property type="entry name" value="ABC_phos-bd_PstS"/>
</dbReference>
<dbReference type="InterPro" id="IPR024370">
    <property type="entry name" value="PBP_domain"/>
</dbReference>
<organism evidence="10 11">
    <name type="scientific">Thauera humireducens</name>
    <dbReference type="NCBI Taxonomy" id="1134435"/>
    <lineage>
        <taxon>Bacteria</taxon>
        <taxon>Pseudomonadati</taxon>
        <taxon>Pseudomonadota</taxon>
        <taxon>Betaproteobacteria</taxon>
        <taxon>Rhodocyclales</taxon>
        <taxon>Zoogloeaceae</taxon>
        <taxon>Thauera</taxon>
    </lineage>
</organism>
<evidence type="ECO:0000256" key="6">
    <source>
        <dbReference type="ARBA" id="ARBA00022592"/>
    </source>
</evidence>
<evidence type="ECO:0000313" key="11">
    <source>
        <dbReference type="Proteomes" id="UP000036902"/>
    </source>
</evidence>
<accession>A0A127KAF2</accession>
<evidence type="ECO:0000256" key="1">
    <source>
        <dbReference type="ARBA" id="ARBA00002841"/>
    </source>
</evidence>
<evidence type="ECO:0000256" key="8">
    <source>
        <dbReference type="SAM" id="SignalP"/>
    </source>
</evidence>
<dbReference type="Gene3D" id="3.40.190.10">
    <property type="entry name" value="Periplasmic binding protein-like II"/>
    <property type="match status" value="2"/>
</dbReference>
<dbReference type="SUPFAM" id="SSF53850">
    <property type="entry name" value="Periplasmic binding protein-like II"/>
    <property type="match status" value="1"/>
</dbReference>
<keyword evidence="6 7" id="KW-0592">Phosphate transport</keyword>
<dbReference type="GO" id="GO:0043190">
    <property type="term" value="C:ATP-binding cassette (ABC) transporter complex"/>
    <property type="evidence" value="ECO:0007669"/>
    <property type="project" value="InterPro"/>
</dbReference>
<keyword evidence="11" id="KW-1185">Reference proteome</keyword>
<dbReference type="STRING" id="1134435.AC731_002060"/>
<evidence type="ECO:0000256" key="7">
    <source>
        <dbReference type="PIRNR" id="PIRNR002756"/>
    </source>
</evidence>
<dbReference type="Pfam" id="PF12849">
    <property type="entry name" value="PBP_like_2"/>
    <property type="match status" value="1"/>
</dbReference>
<dbReference type="PANTHER" id="PTHR42996:SF1">
    <property type="entry name" value="PHOSPHATE-BINDING PROTEIN PSTS"/>
    <property type="match status" value="1"/>
</dbReference>
<reference evidence="11" key="1">
    <citation type="submission" date="2016-03" db="EMBL/GenBank/DDBJ databases">
        <authorList>
            <person name="Ma C."/>
            <person name="Zhou S."/>
            <person name="Yang G."/>
        </authorList>
    </citation>
    <scope>NUCLEOTIDE SEQUENCE [LARGE SCALE GENOMIC DNA]</scope>
    <source>
        <strain evidence="11">SgZ-1</strain>
    </source>
</reference>
<evidence type="ECO:0000256" key="3">
    <source>
        <dbReference type="ARBA" id="ARBA00011529"/>
    </source>
</evidence>
<dbReference type="AlphaFoldDB" id="A0A127KAF2"/>
<dbReference type="PIRSF" id="PIRSF002756">
    <property type="entry name" value="PstS"/>
    <property type="match status" value="1"/>
</dbReference>
<comment type="similarity">
    <text evidence="2 7">Belongs to the PstS family.</text>
</comment>
<gene>
    <name evidence="10" type="ORF">AC731_002060</name>
</gene>
<evidence type="ECO:0000256" key="4">
    <source>
        <dbReference type="ARBA" id="ARBA00021889"/>
    </source>
</evidence>
<dbReference type="GO" id="GO:0042301">
    <property type="term" value="F:phosphate ion binding"/>
    <property type="evidence" value="ECO:0007669"/>
    <property type="project" value="InterPro"/>
</dbReference>
<dbReference type="NCBIfam" id="TIGR00975">
    <property type="entry name" value="3a0107s03"/>
    <property type="match status" value="1"/>
</dbReference>
<evidence type="ECO:0000313" key="10">
    <source>
        <dbReference type="EMBL" id="AMO38948.1"/>
    </source>
</evidence>
<sequence length="346" mass="36934">MRFSTKFALTASSAVLFAVSAQAADITGAGASFPAPIYAKWADAYQKATGNRVNYQSIGSGGGIRQITAKTVDFGASDMPLTPEKLAEGGLQQFPTVIGGVVPVVNLQGVKPGDLKFTGEVLAQIYHGKITKWNDPAIVALNPGLALPDQDIGVVRRADGSGTTFVFTNYLSKVSAEWKEKIGEGTAVQWPVGLGGKGNEGVSAFVQRLPGSIGYVEYAYAKQNKLSHAIMQNKEGQFVEPNNETFAAAAEGADWSKSAFYEILTNQPGAKSWPITSATFILMHKVQDKPAQAAEALKFFDWAYVNGGEMALELEYIPMPKATIDLIRASWGEMKDAGGKAVFPVK</sequence>
<feature type="signal peptide" evidence="8">
    <location>
        <begin position="1"/>
        <end position="23"/>
    </location>
</feature>
<evidence type="ECO:0000256" key="5">
    <source>
        <dbReference type="ARBA" id="ARBA00022448"/>
    </source>
</evidence>
<evidence type="ECO:0000256" key="2">
    <source>
        <dbReference type="ARBA" id="ARBA00008725"/>
    </source>
</evidence>
<dbReference type="Proteomes" id="UP000036902">
    <property type="component" value="Chromosome"/>
</dbReference>
<feature type="domain" description="PBP" evidence="9">
    <location>
        <begin position="22"/>
        <end position="303"/>
    </location>
</feature>
<proteinExistence type="inferred from homology"/>
<evidence type="ECO:0000259" key="9">
    <source>
        <dbReference type="Pfam" id="PF12849"/>
    </source>
</evidence>